<keyword evidence="3" id="KW-1003">Cell membrane</keyword>
<comment type="caution">
    <text evidence="9">The sequence shown here is derived from an EMBL/GenBank/DDBJ whole genome shotgun (WGS) entry which is preliminary data.</text>
</comment>
<evidence type="ECO:0000313" key="10">
    <source>
        <dbReference type="Proteomes" id="UP000077355"/>
    </source>
</evidence>
<dbReference type="SUPFAM" id="SSF82866">
    <property type="entry name" value="Multidrug efflux transporter AcrB transmembrane domain"/>
    <property type="match status" value="2"/>
</dbReference>
<name>A0A168PUH3_9BACL</name>
<dbReference type="Gene3D" id="1.20.1640.10">
    <property type="entry name" value="Multidrug efflux transporter AcrB transmembrane domain"/>
    <property type="match status" value="2"/>
</dbReference>
<feature type="transmembrane region" description="Helical" evidence="7">
    <location>
        <begin position="312"/>
        <end position="334"/>
    </location>
</feature>
<evidence type="ECO:0000256" key="5">
    <source>
        <dbReference type="ARBA" id="ARBA00022989"/>
    </source>
</evidence>
<feature type="transmembrane region" description="Helical" evidence="7">
    <location>
        <begin position="362"/>
        <end position="381"/>
    </location>
</feature>
<accession>A0A168PUH3</accession>
<dbReference type="SUPFAM" id="SSF58104">
    <property type="entry name" value="Methyl-accepting chemotaxis protein (MCP) signaling domain"/>
    <property type="match status" value="1"/>
</dbReference>
<evidence type="ECO:0000259" key="8">
    <source>
        <dbReference type="PROSITE" id="PS50156"/>
    </source>
</evidence>
<feature type="transmembrane region" description="Helical" evidence="7">
    <location>
        <begin position="867"/>
        <end position="886"/>
    </location>
</feature>
<comment type="similarity">
    <text evidence="2">Belongs to the resistance-nodulation-cell division (RND) (TC 2.A.6) family. MmpL subfamily.</text>
</comment>
<evidence type="ECO:0000256" key="2">
    <source>
        <dbReference type="ARBA" id="ARBA00010157"/>
    </source>
</evidence>
<feature type="transmembrane region" description="Helical" evidence="7">
    <location>
        <begin position="237"/>
        <end position="256"/>
    </location>
</feature>
<keyword evidence="5 7" id="KW-1133">Transmembrane helix</keyword>
<dbReference type="NCBIfam" id="TIGR03057">
    <property type="entry name" value="xxxLxxG_by_4"/>
    <property type="match status" value="1"/>
</dbReference>
<protein>
    <recommendedName>
        <fullName evidence="8">SSD domain-containing protein</fullName>
    </recommendedName>
</protein>
<reference evidence="9 10" key="1">
    <citation type="submission" date="2016-03" db="EMBL/GenBank/DDBJ databases">
        <title>Draft genome sequence of Paenibacillus antarcticus CECT 5836.</title>
        <authorList>
            <person name="Shin S.-K."/>
            <person name="Yi H."/>
        </authorList>
    </citation>
    <scope>NUCLEOTIDE SEQUENCE [LARGE SCALE GENOMIC DNA]</scope>
    <source>
        <strain evidence="9 10">CECT 5836</strain>
    </source>
</reference>
<feature type="transmembrane region" description="Helical" evidence="7">
    <location>
        <begin position="893"/>
        <end position="917"/>
    </location>
</feature>
<dbReference type="PROSITE" id="PS50156">
    <property type="entry name" value="SSD"/>
    <property type="match status" value="1"/>
</dbReference>
<evidence type="ECO:0000313" key="9">
    <source>
        <dbReference type="EMBL" id="OAB47088.1"/>
    </source>
</evidence>
<dbReference type="Proteomes" id="UP000077355">
    <property type="component" value="Unassembled WGS sequence"/>
</dbReference>
<dbReference type="OrthoDB" id="9782006at2"/>
<feature type="transmembrane region" description="Helical" evidence="7">
    <location>
        <begin position="997"/>
        <end position="1021"/>
    </location>
</feature>
<sequence length="1036" mass="112361">MKRIKNWRLTSLILWIVITVVIVITMPDMNQLVRDKGQITISDTAPSVVAQAMIDEMSIESGGTYQIIAVFNSGTEDKLTGQQKTHIEDVISALKEKQAQLGVTDIVSHMDNEQTEAQLLSKDQTTILTQIAVNKDQGTISEVADQLKTLVHMDDVDTYLTGTGLVLEDFSQSTQDGVKKTEIIAIVFIILVLILVFRSPVVPFVSLLSVGVSYLVSMGIIAHMVDKFNYPFSNFTQVFLVVILFGIGTDYNILLFTRFKEELSKQENVLDAVKETYKASGKTVLYSGLAVFIGFMALLLAEFRLYQASSAVAIGVAVLLLVLMTLNPFFMALLGKKMFWPLKRFEGHGDSKIWAFLAKTSVTRPLVSLLFVAIICIPFLVKYSDSLSYNDLLEVDNGYESKQGINVIEDHYSLGFSSPSALVIRSDQPLDNAKTLQVLDELAETISNVDGVSKVFTSTRPAGDKISELYINDQAKVLNDGLGDANVGVGKINEGLSSAEEKFNKSGTSGVDNVQKLIDGTTEVKNGVSALGEALNKLTNGMNDGAKGAKELNAGLASINTNMKVLSSSTSKLLAGYSELHGGLASFSEHFSTIGKAIDGASQGYEQIEKSMTNLLDTNPELSENVNVQSSLRIATGGKQQLEELSTKLSDLTKKYDSAIASFKAANASLEQVDAGYSKVQAGVNQLHEGSVILKEGIQTAANGSSEMADKMPQLETGLTQINDGQQQLLSGLTDLSDQMETLQTGLSESTKGLGEVSEGLMNAQGYLSGLSESQASERFFIPQDVFQSDDFQKALDMYMSDDRTITQMNIILDVNPYSKEAMSIVKTLKQTIYATLKGSDLSDAEVAIGGKTSQNIDLEQISGSDFARTATIMLIGIGIVLIVLTRSLLKPLFIIGSLILAYYTALGMSELLSTYIFDVDALGWNVPFFSFIMIVALGVDYSIFLMMRYKELEDDSTQAIVDAARHIGGVVISAAIILGGTFASLIPSGVMTLIEVATTVIIGLFLLSFVMLPILIPALIGSVDRLSKWREKTKK</sequence>
<organism evidence="9 10">
    <name type="scientific">Paenibacillus antarcticus</name>
    <dbReference type="NCBI Taxonomy" id="253703"/>
    <lineage>
        <taxon>Bacteria</taxon>
        <taxon>Bacillati</taxon>
        <taxon>Bacillota</taxon>
        <taxon>Bacilli</taxon>
        <taxon>Bacillales</taxon>
        <taxon>Paenibacillaceae</taxon>
        <taxon>Paenibacillus</taxon>
    </lineage>
</organism>
<dbReference type="InterPro" id="IPR004869">
    <property type="entry name" value="MMPL_dom"/>
</dbReference>
<dbReference type="GO" id="GO:0005886">
    <property type="term" value="C:plasma membrane"/>
    <property type="evidence" value="ECO:0007669"/>
    <property type="project" value="UniProtKB-SubCell"/>
</dbReference>
<feature type="transmembrane region" description="Helical" evidence="7">
    <location>
        <begin position="181"/>
        <end position="197"/>
    </location>
</feature>
<dbReference type="PANTHER" id="PTHR33406">
    <property type="entry name" value="MEMBRANE PROTEIN MJ1562-RELATED"/>
    <property type="match status" value="1"/>
</dbReference>
<feature type="transmembrane region" description="Helical" evidence="7">
    <location>
        <begin position="284"/>
        <end position="306"/>
    </location>
</feature>
<evidence type="ECO:0000256" key="3">
    <source>
        <dbReference type="ARBA" id="ARBA00022475"/>
    </source>
</evidence>
<gene>
    <name evidence="9" type="ORF">PBAT_08510</name>
</gene>
<evidence type="ECO:0000256" key="6">
    <source>
        <dbReference type="ARBA" id="ARBA00023136"/>
    </source>
</evidence>
<feature type="domain" description="SSD" evidence="8">
    <location>
        <begin position="202"/>
        <end position="336"/>
    </location>
</feature>
<evidence type="ECO:0000256" key="4">
    <source>
        <dbReference type="ARBA" id="ARBA00022692"/>
    </source>
</evidence>
<keyword evidence="6 7" id="KW-0472">Membrane</keyword>
<feature type="transmembrane region" description="Helical" evidence="7">
    <location>
        <begin position="204"/>
        <end position="225"/>
    </location>
</feature>
<dbReference type="InterPro" id="IPR023908">
    <property type="entry name" value="xxxLxxG_rpt"/>
</dbReference>
<proteinExistence type="inferred from homology"/>
<dbReference type="InterPro" id="IPR000731">
    <property type="entry name" value="SSD"/>
</dbReference>
<feature type="transmembrane region" description="Helical" evidence="7">
    <location>
        <begin position="7"/>
        <end position="26"/>
    </location>
</feature>
<keyword evidence="4 7" id="KW-0812">Transmembrane</keyword>
<dbReference type="AlphaFoldDB" id="A0A168PUH3"/>
<feature type="transmembrane region" description="Helical" evidence="7">
    <location>
        <begin position="929"/>
        <end position="948"/>
    </location>
</feature>
<evidence type="ECO:0000256" key="7">
    <source>
        <dbReference type="SAM" id="Phobius"/>
    </source>
</evidence>
<keyword evidence="10" id="KW-1185">Reference proteome</keyword>
<dbReference type="Pfam" id="PF03176">
    <property type="entry name" value="MMPL"/>
    <property type="match status" value="2"/>
</dbReference>
<dbReference type="InterPro" id="IPR050545">
    <property type="entry name" value="Mycobact_MmpL"/>
</dbReference>
<feature type="transmembrane region" description="Helical" evidence="7">
    <location>
        <begin position="968"/>
        <end position="991"/>
    </location>
</feature>
<dbReference type="PANTHER" id="PTHR33406:SF6">
    <property type="entry name" value="MEMBRANE PROTEIN YDGH-RELATED"/>
    <property type="match status" value="1"/>
</dbReference>
<comment type="subcellular location">
    <subcellularLocation>
        <location evidence="1">Cell membrane</location>
        <topology evidence="1">Multi-pass membrane protein</topology>
    </subcellularLocation>
</comment>
<dbReference type="RefSeq" id="WP_068648505.1">
    <property type="nucleotide sequence ID" value="NZ_CP043611.1"/>
</dbReference>
<dbReference type="Gene3D" id="1.10.287.950">
    <property type="entry name" value="Methyl-accepting chemotaxis protein"/>
    <property type="match status" value="2"/>
</dbReference>
<dbReference type="EMBL" id="LVJI01000012">
    <property type="protein sequence ID" value="OAB47088.1"/>
    <property type="molecule type" value="Genomic_DNA"/>
</dbReference>
<evidence type="ECO:0000256" key="1">
    <source>
        <dbReference type="ARBA" id="ARBA00004651"/>
    </source>
</evidence>